<gene>
    <name evidence="1" type="ORF">GMARGA_LOCUS28039</name>
</gene>
<dbReference type="Proteomes" id="UP000789901">
    <property type="component" value="Unassembled WGS sequence"/>
</dbReference>
<proteinExistence type="predicted"/>
<evidence type="ECO:0000313" key="1">
    <source>
        <dbReference type="EMBL" id="CAG8822216.1"/>
    </source>
</evidence>
<keyword evidence="2" id="KW-1185">Reference proteome</keyword>
<name>A0ABN7WAI3_GIGMA</name>
<reference evidence="1 2" key="1">
    <citation type="submission" date="2021-06" db="EMBL/GenBank/DDBJ databases">
        <authorList>
            <person name="Kallberg Y."/>
            <person name="Tangrot J."/>
            <person name="Rosling A."/>
        </authorList>
    </citation>
    <scope>NUCLEOTIDE SEQUENCE [LARGE SCALE GENOMIC DNA]</scope>
    <source>
        <strain evidence="1 2">120-4 pot B 10/14</strain>
    </source>
</reference>
<dbReference type="EMBL" id="CAJVQB010035189">
    <property type="protein sequence ID" value="CAG8822216.1"/>
    <property type="molecule type" value="Genomic_DNA"/>
</dbReference>
<comment type="caution">
    <text evidence="1">The sequence shown here is derived from an EMBL/GenBank/DDBJ whole genome shotgun (WGS) entry which is preliminary data.</text>
</comment>
<sequence length="207" mass="23994">NKLKKNIEIDDEVEQEIAELWNQFPNAKSYINETWIQYKENWLTPYVNNNINLNIRSSQHVKSLHSKLKGIENHIIPVDRLLSIINKTDISLEKVYLICSKFAFESFLKQQADLAVSGIYEVLVYEGGTFDVIQIDSLKQLKYVVQLEEPKLGTSQEYWFYVPECAQLVSDTYNMPVIVFGANPNTSLLFLPFEQKPGLHRKPIVLQ</sequence>
<accession>A0ABN7WAI3</accession>
<evidence type="ECO:0000313" key="2">
    <source>
        <dbReference type="Proteomes" id="UP000789901"/>
    </source>
</evidence>
<organism evidence="1 2">
    <name type="scientific">Gigaspora margarita</name>
    <dbReference type="NCBI Taxonomy" id="4874"/>
    <lineage>
        <taxon>Eukaryota</taxon>
        <taxon>Fungi</taxon>
        <taxon>Fungi incertae sedis</taxon>
        <taxon>Mucoromycota</taxon>
        <taxon>Glomeromycotina</taxon>
        <taxon>Glomeromycetes</taxon>
        <taxon>Diversisporales</taxon>
        <taxon>Gigasporaceae</taxon>
        <taxon>Gigaspora</taxon>
    </lineage>
</organism>
<feature type="non-terminal residue" evidence="1">
    <location>
        <position position="1"/>
    </location>
</feature>
<protein>
    <submittedName>
        <fullName evidence="1">31900_t:CDS:1</fullName>
    </submittedName>
</protein>